<sequence length="56" mass="6600">MRKCFYLELPAIKIYLDLVQKISLKADIMLADKMINGVELVHVKSLLHRVIKPYMR</sequence>
<evidence type="ECO:0000313" key="1">
    <source>
        <dbReference type="EMBL" id="RZC74293.1"/>
    </source>
</evidence>
<evidence type="ECO:0000313" key="2">
    <source>
        <dbReference type="Proteomes" id="UP000316621"/>
    </source>
</evidence>
<protein>
    <submittedName>
        <fullName evidence="1">Uncharacterized protein</fullName>
    </submittedName>
</protein>
<proteinExistence type="predicted"/>
<reference evidence="1 2" key="1">
    <citation type="journal article" date="2018" name="Science">
        <title>The opium poppy genome and morphinan production.</title>
        <authorList>
            <person name="Guo L."/>
            <person name="Winzer T."/>
            <person name="Yang X."/>
            <person name="Li Y."/>
            <person name="Ning Z."/>
            <person name="He Z."/>
            <person name="Teodor R."/>
            <person name="Lu Y."/>
            <person name="Bowser T.A."/>
            <person name="Graham I.A."/>
            <person name="Ye K."/>
        </authorList>
    </citation>
    <scope>NUCLEOTIDE SEQUENCE [LARGE SCALE GENOMIC DNA]</scope>
    <source>
        <strain evidence="2">cv. HN1</strain>
        <tissue evidence="1">Leaves</tissue>
    </source>
</reference>
<organism evidence="1 2">
    <name type="scientific">Papaver somniferum</name>
    <name type="common">Opium poppy</name>
    <dbReference type="NCBI Taxonomy" id="3469"/>
    <lineage>
        <taxon>Eukaryota</taxon>
        <taxon>Viridiplantae</taxon>
        <taxon>Streptophyta</taxon>
        <taxon>Embryophyta</taxon>
        <taxon>Tracheophyta</taxon>
        <taxon>Spermatophyta</taxon>
        <taxon>Magnoliopsida</taxon>
        <taxon>Ranunculales</taxon>
        <taxon>Papaveraceae</taxon>
        <taxon>Papaveroideae</taxon>
        <taxon>Papaver</taxon>
    </lineage>
</organism>
<gene>
    <name evidence="1" type="ORF">C5167_049773</name>
</gene>
<dbReference type="Proteomes" id="UP000316621">
    <property type="component" value="Chromosome 8"/>
</dbReference>
<name>A0A4Y7KLR8_PAPSO</name>
<dbReference type="AlphaFoldDB" id="A0A4Y7KLR8"/>
<dbReference type="EMBL" id="CM010722">
    <property type="protein sequence ID" value="RZC74293.1"/>
    <property type="molecule type" value="Genomic_DNA"/>
</dbReference>
<dbReference type="Gramene" id="RZC74293">
    <property type="protein sequence ID" value="RZC74293"/>
    <property type="gene ID" value="C5167_049773"/>
</dbReference>
<keyword evidence="2" id="KW-1185">Reference proteome</keyword>
<accession>A0A4Y7KLR8</accession>